<dbReference type="Proteomes" id="UP001139447">
    <property type="component" value="Unassembled WGS sequence"/>
</dbReference>
<dbReference type="RefSeq" id="WP_243309643.1">
    <property type="nucleotide sequence ID" value="NZ_JALGBI010000003.1"/>
</dbReference>
<comment type="caution">
    <text evidence="2">The sequence shown here is derived from an EMBL/GenBank/DDBJ whole genome shotgun (WGS) entry which is preliminary data.</text>
</comment>
<organism evidence="2 3">
    <name type="scientific">Variovorax terrae</name>
    <dbReference type="NCBI Taxonomy" id="2923278"/>
    <lineage>
        <taxon>Bacteria</taxon>
        <taxon>Pseudomonadati</taxon>
        <taxon>Pseudomonadota</taxon>
        <taxon>Betaproteobacteria</taxon>
        <taxon>Burkholderiales</taxon>
        <taxon>Comamonadaceae</taxon>
        <taxon>Variovorax</taxon>
    </lineage>
</organism>
<dbReference type="AlphaFoldDB" id="A0A9X2AQJ3"/>
<protein>
    <submittedName>
        <fullName evidence="2">Uncharacterized protein</fullName>
    </submittedName>
</protein>
<evidence type="ECO:0000313" key="2">
    <source>
        <dbReference type="EMBL" id="MCJ0766070.1"/>
    </source>
</evidence>
<keyword evidence="1" id="KW-0732">Signal</keyword>
<keyword evidence="3" id="KW-1185">Reference proteome</keyword>
<proteinExistence type="predicted"/>
<feature type="chain" id="PRO_5040729208" evidence="1">
    <location>
        <begin position="23"/>
        <end position="210"/>
    </location>
</feature>
<dbReference type="EMBL" id="JALGBI010000003">
    <property type="protein sequence ID" value="MCJ0766070.1"/>
    <property type="molecule type" value="Genomic_DNA"/>
</dbReference>
<reference evidence="2" key="1">
    <citation type="submission" date="2022-03" db="EMBL/GenBank/DDBJ databases">
        <authorList>
            <person name="Woo C.Y."/>
        </authorList>
    </citation>
    <scope>NUCLEOTIDE SEQUENCE</scope>
    <source>
        <strain evidence="2">CYS-02</strain>
    </source>
</reference>
<feature type="signal peptide" evidence="1">
    <location>
        <begin position="1"/>
        <end position="22"/>
    </location>
</feature>
<name>A0A9X2AQJ3_9BURK</name>
<evidence type="ECO:0000313" key="3">
    <source>
        <dbReference type="Proteomes" id="UP001139447"/>
    </source>
</evidence>
<sequence>MKKTFAVALTAMALASPTLSFAQFGNMLGNLTGNKSSGGNAGADMGAQQDQLVRTYMAAGKDIQTANGHMAAALGINAQAVDAAATSDSLSAKDIEAQDKAISANAAAQSEALKSGATLKDAEAKTRYAQGLLSLATGVKKYMDLGKDAQGFSSGLSSVSPMQLGKLESGAYIVKNLPGSVSNLTSVLRRAIDFAKNNGVDIPREATSLL</sequence>
<evidence type="ECO:0000256" key="1">
    <source>
        <dbReference type="SAM" id="SignalP"/>
    </source>
</evidence>
<accession>A0A9X2AQJ3</accession>
<gene>
    <name evidence="2" type="ORF">MMF98_22880</name>
</gene>